<evidence type="ECO:0000313" key="2">
    <source>
        <dbReference type="EMBL" id="MDF2094784.1"/>
    </source>
</evidence>
<name>A0ABT5YIS6_9PROT</name>
<dbReference type="EMBL" id="JARHUD010000001">
    <property type="protein sequence ID" value="MDF2094784.1"/>
    <property type="molecule type" value="Genomic_DNA"/>
</dbReference>
<reference evidence="2 3" key="1">
    <citation type="submission" date="2023-03" db="EMBL/GenBank/DDBJ databases">
        <title>Fodinicurvata sp. CAU 1616 isolated from sea sendiment.</title>
        <authorList>
            <person name="Kim W."/>
        </authorList>
    </citation>
    <scope>NUCLEOTIDE SEQUENCE [LARGE SCALE GENOMIC DNA]</scope>
    <source>
        <strain evidence="2 3">CAU 1616</strain>
    </source>
</reference>
<protein>
    <submittedName>
        <fullName evidence="2">Molybdopterin-dependent oxidoreductase</fullName>
    </submittedName>
</protein>
<organism evidence="2 3">
    <name type="scientific">Aquibaculum arenosum</name>
    <dbReference type="NCBI Taxonomy" id="3032591"/>
    <lineage>
        <taxon>Bacteria</taxon>
        <taxon>Pseudomonadati</taxon>
        <taxon>Pseudomonadota</taxon>
        <taxon>Alphaproteobacteria</taxon>
        <taxon>Rhodospirillales</taxon>
        <taxon>Rhodovibrionaceae</taxon>
        <taxon>Aquibaculum</taxon>
    </lineage>
</organism>
<evidence type="ECO:0000313" key="3">
    <source>
        <dbReference type="Proteomes" id="UP001215503"/>
    </source>
</evidence>
<dbReference type="SUPFAM" id="SSF56524">
    <property type="entry name" value="Oxidoreductase molybdopterin-binding domain"/>
    <property type="match status" value="1"/>
</dbReference>
<dbReference type="Proteomes" id="UP001215503">
    <property type="component" value="Unassembled WGS sequence"/>
</dbReference>
<proteinExistence type="predicted"/>
<feature type="domain" description="Oxidoreductase molybdopterin-binding" evidence="1">
    <location>
        <begin position="41"/>
        <end position="146"/>
    </location>
</feature>
<dbReference type="InterPro" id="IPR000572">
    <property type="entry name" value="OxRdtase_Mopterin-bd_dom"/>
</dbReference>
<evidence type="ECO:0000259" key="1">
    <source>
        <dbReference type="Pfam" id="PF00174"/>
    </source>
</evidence>
<gene>
    <name evidence="2" type="ORF">P2G67_02195</name>
</gene>
<dbReference type="Pfam" id="PF00174">
    <property type="entry name" value="Oxidored_molyb"/>
    <property type="match status" value="1"/>
</dbReference>
<keyword evidence="3" id="KW-1185">Reference proteome</keyword>
<dbReference type="Gene3D" id="3.90.420.10">
    <property type="entry name" value="Oxidoreductase, molybdopterin-binding domain"/>
    <property type="match status" value="1"/>
</dbReference>
<dbReference type="InterPro" id="IPR036374">
    <property type="entry name" value="OxRdtase_Mopterin-bd_sf"/>
</dbReference>
<dbReference type="RefSeq" id="WP_275819572.1">
    <property type="nucleotide sequence ID" value="NZ_JARHUD010000001.1"/>
</dbReference>
<accession>A0ABT5YIS6</accession>
<sequence length="172" mass="19526">MTRDDPDSSHCNAVALWGVLLILMSAWACFSAPLARADTIILTVKGSIEQEAAEFTRAELEALEQVELETGTSVTHGQQTFRGFLLRDLLERLGAEGEEIVARALNDYEIVIPMSDVRDYDVIGALSMDGEPLSPRDKGPIWVVYPRDQHEELEDIRFDMRWVWQLHELEVR</sequence>
<comment type="caution">
    <text evidence="2">The sequence shown here is derived from an EMBL/GenBank/DDBJ whole genome shotgun (WGS) entry which is preliminary data.</text>
</comment>